<evidence type="ECO:0000313" key="1">
    <source>
        <dbReference type="EMBL" id="AIA22371.1"/>
    </source>
</evidence>
<dbReference type="GeneID" id="19488632"/>
<reference evidence="1 2" key="1">
    <citation type="journal article" date="2015" name="Infect. Genet. Evol.">
        <title>Phylogenomic characterization of California sea lion adenovirus-1.</title>
        <authorList>
            <person name="Cortes-Hinojosa G."/>
            <person name="Gulland F.M."/>
            <person name="Goldstein T."/>
            <person name="Venn-Watson S."/>
            <person name="Rivera R."/>
            <person name="Waltzek T.B."/>
            <person name="Salemi M."/>
            <person name="Wellehan J.F.Jr."/>
        </authorList>
    </citation>
    <scope>NUCLEOTIDE SEQUENCE [LARGE SCALE GENOMIC DNA]</scope>
    <source>
        <strain evidence="1">Zc11-030</strain>
    </source>
</reference>
<dbReference type="Proteomes" id="UP000116231">
    <property type="component" value="Segment"/>
</dbReference>
<keyword evidence="2" id="KW-1185">Reference proteome</keyword>
<proteinExistence type="predicted"/>
<sequence>MAFLLPIHSGFMFHLLAEDKFAPVFPNGECLARALVEMIYGYLNLRLDFESAATGNGSSVYLFCCPQQMFNGSFHILNVFVGTDMFTQHGAREQLVLDCLAFVKGRLAEMYGESPYVEVRMCHNAFPIPFQA</sequence>
<organism evidence="1 2">
    <name type="scientific">California sea lion adenovirus 1</name>
    <dbReference type="NCBI Taxonomy" id="943083"/>
    <lineage>
        <taxon>Viruses</taxon>
        <taxon>Varidnaviria</taxon>
        <taxon>Bamfordvirae</taxon>
        <taxon>Preplasmiviricota</taxon>
        <taxon>Polisuviricotina</taxon>
        <taxon>Pharingeaviricetes</taxon>
        <taxon>Rowavirales</taxon>
        <taxon>Adenoviridae</taxon>
        <taxon>Mastadenovirus</taxon>
        <taxon>Mastadenovirus otariidae</taxon>
        <taxon>Sea lion mastadenovirus A</taxon>
    </lineage>
</organism>
<name>A0A059XIG1_9ADEN</name>
<evidence type="ECO:0000313" key="2">
    <source>
        <dbReference type="Proteomes" id="UP000116231"/>
    </source>
</evidence>
<dbReference type="EMBL" id="KJ563221">
    <property type="protein sequence ID" value="AIA22371.1"/>
    <property type="molecule type" value="Genomic_DNA"/>
</dbReference>
<dbReference type="KEGG" id="vg:19488632"/>
<protein>
    <submittedName>
        <fullName evidence="1">E4 15 kDa protein</fullName>
    </submittedName>
</protein>
<accession>A0A059XIG1</accession>
<dbReference type="RefSeq" id="YP_009032630.1">
    <property type="nucleotide sequence ID" value="NC_024150.1"/>
</dbReference>